<evidence type="ECO:0000256" key="2">
    <source>
        <dbReference type="ARBA" id="ARBA00004286"/>
    </source>
</evidence>
<keyword evidence="14" id="KW-1185">Reference proteome</keyword>
<dbReference type="PROSITE" id="PS50280">
    <property type="entry name" value="SET"/>
    <property type="match status" value="1"/>
</dbReference>
<organism evidence="13 14">
    <name type="scientific">Marchantia polymorpha subsp. ruderalis</name>
    <dbReference type="NCBI Taxonomy" id="1480154"/>
    <lineage>
        <taxon>Eukaryota</taxon>
        <taxon>Viridiplantae</taxon>
        <taxon>Streptophyta</taxon>
        <taxon>Embryophyta</taxon>
        <taxon>Marchantiophyta</taxon>
        <taxon>Marchantiopsida</taxon>
        <taxon>Marchantiidae</taxon>
        <taxon>Marchantiales</taxon>
        <taxon>Marchantiaceae</taxon>
        <taxon>Marchantia</taxon>
    </lineage>
</organism>
<evidence type="ECO:0000256" key="7">
    <source>
        <dbReference type="ARBA" id="ARBA00023242"/>
    </source>
</evidence>
<evidence type="ECO:0000313" key="12">
    <source>
        <dbReference type="EMBL" id="BBN17492.1"/>
    </source>
</evidence>
<feature type="domain" description="AWS" evidence="11">
    <location>
        <begin position="641"/>
        <end position="691"/>
    </location>
</feature>
<protein>
    <recommendedName>
        <fullName evidence="16">Histone-lysine N-methyltransferase</fullName>
    </recommendedName>
</protein>
<dbReference type="InterPro" id="IPR001214">
    <property type="entry name" value="SET_dom"/>
</dbReference>
<dbReference type="PANTHER" id="PTHR22884">
    <property type="entry name" value="SET DOMAIN PROTEINS"/>
    <property type="match status" value="1"/>
</dbReference>
<evidence type="ECO:0000256" key="4">
    <source>
        <dbReference type="ARBA" id="ARBA00022603"/>
    </source>
</evidence>
<evidence type="ECO:0000256" key="6">
    <source>
        <dbReference type="ARBA" id="ARBA00022691"/>
    </source>
</evidence>
<dbReference type="SMART" id="SM00570">
    <property type="entry name" value="AWS"/>
    <property type="match status" value="1"/>
</dbReference>
<keyword evidence="3" id="KW-0158">Chromosome</keyword>
<evidence type="ECO:0000259" key="11">
    <source>
        <dbReference type="PROSITE" id="PS51215"/>
    </source>
</evidence>
<dbReference type="SMART" id="SM00317">
    <property type="entry name" value="SET"/>
    <property type="match status" value="1"/>
</dbReference>
<accession>A0A176WDS8</accession>
<feature type="compositionally biased region" description="Polar residues" evidence="8">
    <location>
        <begin position="299"/>
        <end position="314"/>
    </location>
</feature>
<evidence type="ECO:0008006" key="16">
    <source>
        <dbReference type="Google" id="ProtNLM"/>
    </source>
</evidence>
<dbReference type="PROSITE" id="PS51215">
    <property type="entry name" value="AWS"/>
    <property type="match status" value="1"/>
</dbReference>
<dbReference type="Gene3D" id="2.170.270.10">
    <property type="entry name" value="SET domain"/>
    <property type="match status" value="1"/>
</dbReference>
<evidence type="ECO:0000259" key="10">
    <source>
        <dbReference type="PROSITE" id="PS50868"/>
    </source>
</evidence>
<dbReference type="GO" id="GO:0005694">
    <property type="term" value="C:chromosome"/>
    <property type="evidence" value="ECO:0007669"/>
    <property type="project" value="UniProtKB-SubCell"/>
</dbReference>
<evidence type="ECO:0000313" key="13">
    <source>
        <dbReference type="EMBL" id="OAE31350.1"/>
    </source>
</evidence>
<feature type="domain" description="SET" evidence="9">
    <location>
        <begin position="693"/>
        <end position="810"/>
    </location>
</feature>
<feature type="region of interest" description="Disordered" evidence="8">
    <location>
        <begin position="367"/>
        <end position="460"/>
    </location>
</feature>
<dbReference type="InterPro" id="IPR003616">
    <property type="entry name" value="Post-SET_dom"/>
</dbReference>
<evidence type="ECO:0000256" key="1">
    <source>
        <dbReference type="ARBA" id="ARBA00004123"/>
    </source>
</evidence>
<evidence type="ECO:0000256" key="3">
    <source>
        <dbReference type="ARBA" id="ARBA00022454"/>
    </source>
</evidence>
<dbReference type="InterPro" id="IPR050777">
    <property type="entry name" value="SET2_Histone-Lys_MeTrsfase"/>
</dbReference>
<proteinExistence type="predicted"/>
<dbReference type="EMBL" id="LVLJ01001114">
    <property type="protein sequence ID" value="OAE31350.1"/>
    <property type="molecule type" value="Genomic_DNA"/>
</dbReference>
<dbReference type="GO" id="GO:0005634">
    <property type="term" value="C:nucleus"/>
    <property type="evidence" value="ECO:0007669"/>
    <property type="project" value="UniProtKB-SubCell"/>
</dbReference>
<gene>
    <name evidence="13" type="ORF">AXG93_4510s1260</name>
    <name evidence="12" type="ORF">Mp_7g14980</name>
</gene>
<dbReference type="EMBL" id="AP019872">
    <property type="protein sequence ID" value="BBN17492.1"/>
    <property type="molecule type" value="Genomic_DNA"/>
</dbReference>
<sequence>MKVTSQERALRSKAQVETPTALEDADISFYRDGVPIRVSETHKSRSMQDLQSSVETSKYICEFQTGHGHRDEERVSSHGEKRAKAVSKIIQSCKVEELRSSLKAWEHGSGLKPRHEEQGNSASLLDVTTSINRPLKSCSLKEPLSFFKDENCKCNQVKPVSRKLQIRRSFQSKGRNSHFKGSKIFKAGSKYLSMKIVNVQKVEKSAHPVPTPKSSTTSGNETWMKANDVHVIGDYASRTSKATDEFPRSGKLAVSGCRVDITSGKRRRTLTEILLGLFKAGSKDLTMKVVDVQKDNKSAHTVPTPESSTTSGNETWLKANDVHMIGDYSSRISKATDEVLSSRKRAISGSRVDITSGKRRRTLTEILLEAPPAGEANPGHDSKPRKKRCRKLLASPTEAAPLGPLEPADGQLHSAPTEGCRTTFGDSPLRQSSAAGLNSRLQADAQHQAQDHEGVQEGARIDGRADEGLQRMDPGRLEHTDDRIFTKTSAPDECMSGLRCRYDFGALDDHENCKFSFELKHEEVAKFLHAVAMSSEGFEIGEDLPVPPSSTSCFISRQPGDQETPMEIDGSDESRKCMKYVEAKSPAEAGLEDSKTVINFSISSNNVLPGPPDQIEDKERAEWKYIRRNVFRCRQRRKKNGEIMICQCRPSKGDQAGCGDGCLNRLLNIECNQELCPCGASCSNQRFQKQKYVAMEIIECGKKGYGLRIMENARKDTFLIEYVGEVLDKRVRAAREQDYIRQGREHLYFMSLSRTQTIDASLKGNFGRFINHSCEPNCKTEKWMVDGEICIGVFAITDLEKGEEITIDYNYVFARGLCVQKCECGHGKCRGYIGLKGRGP</sequence>
<dbReference type="Proteomes" id="UP000077202">
    <property type="component" value="Unassembled WGS sequence"/>
</dbReference>
<dbReference type="Pfam" id="PF00856">
    <property type="entry name" value="SET"/>
    <property type="match status" value="1"/>
</dbReference>
<dbReference type="SUPFAM" id="SSF82199">
    <property type="entry name" value="SET domain"/>
    <property type="match status" value="1"/>
</dbReference>
<keyword evidence="6" id="KW-0949">S-adenosyl-L-methionine</keyword>
<dbReference type="Proteomes" id="UP001162541">
    <property type="component" value="Chromosome 7"/>
</dbReference>
<dbReference type="GO" id="GO:0042054">
    <property type="term" value="F:histone methyltransferase activity"/>
    <property type="evidence" value="ECO:0007669"/>
    <property type="project" value="InterPro"/>
</dbReference>
<reference evidence="12" key="2">
    <citation type="journal article" date="2019" name="Curr. Biol.">
        <title>Chromatin organization in early land plants reveals an ancestral association between H3K27me3, transposons, and constitutive heterochromatin.</title>
        <authorList>
            <person name="Montgomery S.A."/>
            <person name="Tanizawa Y."/>
            <person name="Galik B."/>
            <person name="Wang N."/>
            <person name="Ito T."/>
            <person name="Mochizuki T."/>
            <person name="Akimcheva S."/>
            <person name="Bowman J."/>
            <person name="Cognat V."/>
            <person name="Drouard L."/>
            <person name="Ekker H."/>
            <person name="Houng S."/>
            <person name="Kohchi T."/>
            <person name="Lin S."/>
            <person name="Liu L.D."/>
            <person name="Nakamura Y."/>
            <person name="Valeeva L.R."/>
            <person name="Shakirov E.V."/>
            <person name="Shippen D.E."/>
            <person name="Wei W."/>
            <person name="Yagura M."/>
            <person name="Yamaoka S."/>
            <person name="Yamato K.T."/>
            <person name="Liu C."/>
            <person name="Berger F."/>
        </authorList>
    </citation>
    <scope>NUCLEOTIDE SEQUENCE [LARGE SCALE GENOMIC DNA]</scope>
    <source>
        <strain evidence="12">Tak-1</strain>
    </source>
</reference>
<keyword evidence="7" id="KW-0539">Nucleus</keyword>
<evidence type="ECO:0000256" key="5">
    <source>
        <dbReference type="ARBA" id="ARBA00022679"/>
    </source>
</evidence>
<feature type="compositionally biased region" description="Polar residues" evidence="8">
    <location>
        <begin position="429"/>
        <end position="441"/>
    </location>
</feature>
<feature type="domain" description="Post-SET" evidence="10">
    <location>
        <begin position="818"/>
        <end position="834"/>
    </location>
</feature>
<dbReference type="GO" id="GO:0032259">
    <property type="term" value="P:methylation"/>
    <property type="evidence" value="ECO:0007669"/>
    <property type="project" value="UniProtKB-KW"/>
</dbReference>
<evidence type="ECO:0000259" key="9">
    <source>
        <dbReference type="PROSITE" id="PS50280"/>
    </source>
</evidence>
<feature type="compositionally biased region" description="Basic and acidic residues" evidence="8">
    <location>
        <begin position="449"/>
        <end position="460"/>
    </location>
</feature>
<dbReference type="InterPro" id="IPR046341">
    <property type="entry name" value="SET_dom_sf"/>
</dbReference>
<comment type="subcellular location">
    <subcellularLocation>
        <location evidence="2">Chromosome</location>
    </subcellularLocation>
    <subcellularLocation>
        <location evidence="1">Nucleus</location>
    </subcellularLocation>
</comment>
<evidence type="ECO:0000313" key="14">
    <source>
        <dbReference type="Proteomes" id="UP000077202"/>
    </source>
</evidence>
<dbReference type="AlphaFoldDB" id="A0A176WDS8"/>
<dbReference type="PROSITE" id="PS50868">
    <property type="entry name" value="POST_SET"/>
    <property type="match status" value="1"/>
</dbReference>
<dbReference type="InterPro" id="IPR006560">
    <property type="entry name" value="AWS_dom"/>
</dbReference>
<reference evidence="13 14" key="1">
    <citation type="submission" date="2016-03" db="EMBL/GenBank/DDBJ databases">
        <title>Mechanisms controlling the formation of the plant cell surface in tip-growing cells are functionally conserved among land plants.</title>
        <authorList>
            <person name="Honkanen S."/>
            <person name="Jones V.A."/>
            <person name="Morieri G."/>
            <person name="Champion C."/>
            <person name="Hetherington A.J."/>
            <person name="Kelly S."/>
            <person name="Saint-Marcoux D."/>
            <person name="Proust H."/>
            <person name="Prescott H."/>
            <person name="Dolan L."/>
        </authorList>
    </citation>
    <scope>NUCLEOTIDE SEQUENCE [LARGE SCALE GENOMIC DNA]</scope>
    <source>
        <strain evidence="14">cv. Tak-1 and cv. Tak-2</strain>
        <tissue evidence="13">Whole gametophyte</tissue>
    </source>
</reference>
<evidence type="ECO:0000256" key="8">
    <source>
        <dbReference type="SAM" id="MobiDB-lite"/>
    </source>
</evidence>
<dbReference type="Pfam" id="PF17907">
    <property type="entry name" value="AWS"/>
    <property type="match status" value="1"/>
</dbReference>
<evidence type="ECO:0000313" key="15">
    <source>
        <dbReference type="Proteomes" id="UP001162541"/>
    </source>
</evidence>
<feature type="region of interest" description="Disordered" evidence="8">
    <location>
        <begin position="294"/>
        <end position="315"/>
    </location>
</feature>
<name>A0A176WDS8_MARPO</name>
<keyword evidence="5" id="KW-0808">Transferase</keyword>
<reference evidence="15" key="3">
    <citation type="journal article" date="2020" name="Curr. Biol.">
        <title>Chromatin organization in early land plants reveals an ancestral association between H3K27me3, transposons, and constitutive heterochromatin.</title>
        <authorList>
            <person name="Montgomery S.A."/>
            <person name="Tanizawa Y."/>
            <person name="Galik B."/>
            <person name="Wang N."/>
            <person name="Ito T."/>
            <person name="Mochizuki T."/>
            <person name="Akimcheva S."/>
            <person name="Bowman J.L."/>
            <person name="Cognat V."/>
            <person name="Marechal-Drouard L."/>
            <person name="Ekker H."/>
            <person name="Hong S.F."/>
            <person name="Kohchi T."/>
            <person name="Lin S.S."/>
            <person name="Liu L.D."/>
            <person name="Nakamura Y."/>
            <person name="Valeeva L.R."/>
            <person name="Shakirov E.V."/>
            <person name="Shippen D.E."/>
            <person name="Wei W.L."/>
            <person name="Yagura M."/>
            <person name="Yamaoka S."/>
            <person name="Yamato K.T."/>
            <person name="Liu C."/>
            <person name="Berger F."/>
        </authorList>
    </citation>
    <scope>NUCLEOTIDE SEQUENCE [LARGE SCALE GENOMIC DNA]</scope>
    <source>
        <strain evidence="15">Tak-1</strain>
    </source>
</reference>
<keyword evidence="4" id="KW-0489">Methyltransferase</keyword>